<name>A0A944C9V8_9HYPH</name>
<dbReference type="Pfam" id="PF01037">
    <property type="entry name" value="AsnC_trans_reg"/>
    <property type="match status" value="1"/>
</dbReference>
<dbReference type="InterPro" id="IPR019887">
    <property type="entry name" value="Tscrpt_reg_AsnC/Lrp_C"/>
</dbReference>
<comment type="caution">
    <text evidence="5">The sequence shown here is derived from an EMBL/GenBank/DDBJ whole genome shotgun (WGS) entry which is preliminary data.</text>
</comment>
<dbReference type="AlphaFoldDB" id="A0A944C9V8"/>
<dbReference type="Pfam" id="PF13412">
    <property type="entry name" value="HTH_24"/>
    <property type="match status" value="1"/>
</dbReference>
<protein>
    <submittedName>
        <fullName evidence="5">Lrp/AsnC family transcriptional regulator</fullName>
    </submittedName>
</protein>
<evidence type="ECO:0000313" key="6">
    <source>
        <dbReference type="Proteomes" id="UP000705379"/>
    </source>
</evidence>
<dbReference type="InterPro" id="IPR011008">
    <property type="entry name" value="Dimeric_a/b-barrel"/>
</dbReference>
<proteinExistence type="predicted"/>
<dbReference type="PANTHER" id="PTHR30154">
    <property type="entry name" value="LEUCINE-RESPONSIVE REGULATORY PROTEIN"/>
    <property type="match status" value="1"/>
</dbReference>
<keyword evidence="3" id="KW-0804">Transcription</keyword>
<dbReference type="InterPro" id="IPR000485">
    <property type="entry name" value="AsnC-type_HTH_dom"/>
</dbReference>
<evidence type="ECO:0000259" key="4">
    <source>
        <dbReference type="PROSITE" id="PS50956"/>
    </source>
</evidence>
<dbReference type="InterPro" id="IPR036388">
    <property type="entry name" value="WH-like_DNA-bd_sf"/>
</dbReference>
<keyword evidence="1" id="KW-0805">Transcription regulation</keyword>
<organism evidence="5 6">
    <name type="scientific">Roseibium polysiphoniae</name>
    <dbReference type="NCBI Taxonomy" id="2571221"/>
    <lineage>
        <taxon>Bacteria</taxon>
        <taxon>Pseudomonadati</taxon>
        <taxon>Pseudomonadota</taxon>
        <taxon>Alphaproteobacteria</taxon>
        <taxon>Hyphomicrobiales</taxon>
        <taxon>Stappiaceae</taxon>
        <taxon>Roseibium</taxon>
    </lineage>
</organism>
<dbReference type="PROSITE" id="PS50956">
    <property type="entry name" value="HTH_ASNC_2"/>
    <property type="match status" value="1"/>
</dbReference>
<dbReference type="GO" id="GO:0043200">
    <property type="term" value="P:response to amino acid"/>
    <property type="evidence" value="ECO:0007669"/>
    <property type="project" value="TreeGrafter"/>
</dbReference>
<dbReference type="SMART" id="SM00344">
    <property type="entry name" value="HTH_ASNC"/>
    <property type="match status" value="1"/>
</dbReference>
<evidence type="ECO:0000256" key="1">
    <source>
        <dbReference type="ARBA" id="ARBA00023015"/>
    </source>
</evidence>
<dbReference type="GO" id="GO:0005829">
    <property type="term" value="C:cytosol"/>
    <property type="evidence" value="ECO:0007669"/>
    <property type="project" value="TreeGrafter"/>
</dbReference>
<dbReference type="Gene3D" id="1.10.10.10">
    <property type="entry name" value="Winged helix-like DNA-binding domain superfamily/Winged helix DNA-binding domain"/>
    <property type="match status" value="1"/>
</dbReference>
<gene>
    <name evidence="5" type="ORF">DYI23_00700</name>
</gene>
<dbReference type="RefSeq" id="WP_213214487.1">
    <property type="nucleotide sequence ID" value="NZ_QTKU01000001.1"/>
</dbReference>
<dbReference type="PRINTS" id="PR00033">
    <property type="entry name" value="HTHASNC"/>
</dbReference>
<feature type="domain" description="HTH asnC-type" evidence="4">
    <location>
        <begin position="10"/>
        <end position="71"/>
    </location>
</feature>
<dbReference type="EMBL" id="QTKU01000001">
    <property type="protein sequence ID" value="MBS8258722.1"/>
    <property type="molecule type" value="Genomic_DNA"/>
</dbReference>
<dbReference type="InterPro" id="IPR036390">
    <property type="entry name" value="WH_DNA-bd_sf"/>
</dbReference>
<dbReference type="Proteomes" id="UP000705379">
    <property type="component" value="Unassembled WGS sequence"/>
</dbReference>
<reference evidence="5" key="2">
    <citation type="journal article" date="2021" name="Microorganisms">
        <title>Bacterial Dimethylsulfoniopropionate Biosynthesis in the East China Sea.</title>
        <authorList>
            <person name="Liu J."/>
            <person name="Zhang Y."/>
            <person name="Liu J."/>
            <person name="Zhong H."/>
            <person name="Williams B.T."/>
            <person name="Zheng Y."/>
            <person name="Curson A.R.J."/>
            <person name="Sun C."/>
            <person name="Sun H."/>
            <person name="Song D."/>
            <person name="Wagner Mackenzie B."/>
            <person name="Bermejo Martinez A."/>
            <person name="Todd J.D."/>
            <person name="Zhang X.H."/>
        </authorList>
    </citation>
    <scope>NUCLEOTIDE SEQUENCE</scope>
    <source>
        <strain evidence="5">AESS21</strain>
    </source>
</reference>
<sequence>MKKETLSSDLDTFDLAILRLIQEDNTIPHRIIGEKVNLSAPSVQRRIKRMQKAGVIAAQTAVLEPSKVGLPLTILVEVELKAETGGQIDAIKAEFLAAQEIQQCYYVTGEADFVLVILIGDMAEYEALTQRLFFGNANIRKFKTFVVMDRTKASGSLNI</sequence>
<accession>A0A944C9V8</accession>
<dbReference type="Gene3D" id="3.30.70.920">
    <property type="match status" value="1"/>
</dbReference>
<dbReference type="SUPFAM" id="SSF54909">
    <property type="entry name" value="Dimeric alpha+beta barrel"/>
    <property type="match status" value="1"/>
</dbReference>
<dbReference type="GO" id="GO:0043565">
    <property type="term" value="F:sequence-specific DNA binding"/>
    <property type="evidence" value="ECO:0007669"/>
    <property type="project" value="InterPro"/>
</dbReference>
<dbReference type="PANTHER" id="PTHR30154:SF34">
    <property type="entry name" value="TRANSCRIPTIONAL REGULATOR AZLB"/>
    <property type="match status" value="1"/>
</dbReference>
<evidence type="ECO:0000256" key="2">
    <source>
        <dbReference type="ARBA" id="ARBA00023125"/>
    </source>
</evidence>
<evidence type="ECO:0000256" key="3">
    <source>
        <dbReference type="ARBA" id="ARBA00023163"/>
    </source>
</evidence>
<dbReference type="InterPro" id="IPR019888">
    <property type="entry name" value="Tscrpt_reg_AsnC-like"/>
</dbReference>
<dbReference type="SUPFAM" id="SSF46785">
    <property type="entry name" value="Winged helix' DNA-binding domain"/>
    <property type="match status" value="1"/>
</dbReference>
<keyword evidence="2" id="KW-0238">DNA-binding</keyword>
<evidence type="ECO:0000313" key="5">
    <source>
        <dbReference type="EMBL" id="MBS8258722.1"/>
    </source>
</evidence>
<reference evidence="5" key="1">
    <citation type="submission" date="2018-08" db="EMBL/GenBank/DDBJ databases">
        <authorList>
            <person name="Jin W."/>
            <person name="Wang H."/>
            <person name="Yang Y."/>
            <person name="Li M."/>
            <person name="Liu J."/>
        </authorList>
    </citation>
    <scope>NUCLEOTIDE SEQUENCE</scope>
    <source>
        <strain evidence="5">AESS21</strain>
    </source>
</reference>